<gene>
    <name evidence="1" type="ORF">FYJ84_02735</name>
</gene>
<dbReference type="RefSeq" id="WP_154405941.1">
    <property type="nucleotide sequence ID" value="NZ_VUNR01000004.1"/>
</dbReference>
<dbReference type="Proteomes" id="UP000433181">
    <property type="component" value="Unassembled WGS sequence"/>
</dbReference>
<evidence type="ECO:0000313" key="1">
    <source>
        <dbReference type="EMBL" id="MSU07906.1"/>
    </source>
</evidence>
<dbReference type="GeneID" id="96777819"/>
<dbReference type="AlphaFoldDB" id="A0A6I2UGL0"/>
<sequence>MCEVIERNRAEGRAEGRVEGRTEGRYEILTDMLRDGMNIDTVARIAKMTAEQVMNIGKKAAVL</sequence>
<comment type="caution">
    <text evidence="1">The sequence shown here is derived from an EMBL/GenBank/DDBJ whole genome shotgun (WGS) entry which is preliminary data.</text>
</comment>
<protein>
    <recommendedName>
        <fullName evidence="3">Transposase</fullName>
    </recommendedName>
</protein>
<reference evidence="1 2" key="1">
    <citation type="submission" date="2019-08" db="EMBL/GenBank/DDBJ databases">
        <title>In-depth cultivation of the pig gut microbiome towards novel bacterial diversity and tailored functional studies.</title>
        <authorList>
            <person name="Wylensek D."/>
            <person name="Hitch T.C.A."/>
            <person name="Clavel T."/>
        </authorList>
    </citation>
    <scope>NUCLEOTIDE SEQUENCE [LARGE SCALE GENOMIC DNA]</scope>
    <source>
        <strain evidence="1 2">WCA-693-APC-5D-A</strain>
    </source>
</reference>
<organism evidence="1 2">
    <name type="scientific">Anaerovibrio slackiae</name>
    <dbReference type="NCBI Taxonomy" id="2652309"/>
    <lineage>
        <taxon>Bacteria</taxon>
        <taxon>Bacillati</taxon>
        <taxon>Bacillota</taxon>
        <taxon>Negativicutes</taxon>
        <taxon>Selenomonadales</taxon>
        <taxon>Selenomonadaceae</taxon>
        <taxon>Anaerovibrio</taxon>
    </lineage>
</organism>
<proteinExistence type="predicted"/>
<accession>A0A6I2UGL0</accession>
<keyword evidence="2" id="KW-1185">Reference proteome</keyword>
<evidence type="ECO:0000313" key="2">
    <source>
        <dbReference type="Proteomes" id="UP000433181"/>
    </source>
</evidence>
<name>A0A6I2UGL0_9FIRM</name>
<evidence type="ECO:0008006" key="3">
    <source>
        <dbReference type="Google" id="ProtNLM"/>
    </source>
</evidence>
<dbReference type="EMBL" id="VUNR01000004">
    <property type="protein sequence ID" value="MSU07906.1"/>
    <property type="molecule type" value="Genomic_DNA"/>
</dbReference>